<evidence type="ECO:0000256" key="2">
    <source>
        <dbReference type="ARBA" id="ARBA00005583"/>
    </source>
</evidence>
<comment type="subcellular location">
    <subcellularLocation>
        <location evidence="7">Cell membrane</location>
        <topology evidence="7">Multi-pass membrane protein</topology>
    </subcellularLocation>
    <subcellularLocation>
        <location evidence="1">Membrane</location>
        <topology evidence="1">Multi-pass membrane protein</topology>
    </subcellularLocation>
</comment>
<keyword evidence="7" id="KW-0131">Cell cycle</keyword>
<dbReference type="GO" id="GO:0008963">
    <property type="term" value="F:phospho-N-acetylmuramoyl-pentapeptide-transferase activity"/>
    <property type="evidence" value="ECO:0007669"/>
    <property type="project" value="UniProtKB-UniRule"/>
</dbReference>
<dbReference type="PATRIC" id="fig|1703770.3.peg.1782"/>
<dbReference type="GO" id="GO:0009252">
    <property type="term" value="P:peptidoglycan biosynthetic process"/>
    <property type="evidence" value="ECO:0007669"/>
    <property type="project" value="UniProtKB-UniRule"/>
</dbReference>
<dbReference type="GO" id="GO:0051301">
    <property type="term" value="P:cell division"/>
    <property type="evidence" value="ECO:0007669"/>
    <property type="project" value="UniProtKB-KW"/>
</dbReference>
<keyword evidence="5 7" id="KW-1133">Transmembrane helix</keyword>
<dbReference type="GO" id="GO:0071555">
    <property type="term" value="P:cell wall organization"/>
    <property type="evidence" value="ECO:0007669"/>
    <property type="project" value="UniProtKB-KW"/>
</dbReference>
<reference evidence="10 11" key="1">
    <citation type="journal article" date="2015" name="Microbiome">
        <title>Genomic resolution of linkages in carbon, nitrogen, and sulfur cycling among widespread estuary sediment bacteria.</title>
        <authorList>
            <person name="Baker B.J."/>
            <person name="Lazar C.S."/>
            <person name="Teske A.P."/>
            <person name="Dick G.J."/>
        </authorList>
    </citation>
    <scope>NUCLEOTIDE SEQUENCE [LARGE SCALE GENOMIC DNA]</scope>
    <source>
        <strain evidence="10">DG_24</strain>
    </source>
</reference>
<evidence type="ECO:0000256" key="5">
    <source>
        <dbReference type="ARBA" id="ARBA00022989"/>
    </source>
</evidence>
<keyword evidence="7" id="KW-0961">Cell wall biogenesis/degradation</keyword>
<comment type="cofactor">
    <cofactor evidence="7 9">
        <name>Mg(2+)</name>
        <dbReference type="ChEBI" id="CHEBI:18420"/>
    </cofactor>
</comment>
<comment type="catalytic activity">
    <reaction evidence="7">
        <text>UDP-N-acetyl-alpha-D-muramoyl-L-alanyl-gamma-D-glutamyl-meso-2,6-diaminopimeloyl-D-alanyl-D-alanine + di-trans,octa-cis-undecaprenyl phosphate = di-trans,octa-cis-undecaprenyl diphospho-N-acetyl-alpha-D-muramoyl-L-alanyl-D-glutamyl-meso-2,6-diaminopimeloyl-D-alanyl-D-alanine + UMP</text>
        <dbReference type="Rhea" id="RHEA:28386"/>
        <dbReference type="ChEBI" id="CHEBI:57865"/>
        <dbReference type="ChEBI" id="CHEBI:60392"/>
        <dbReference type="ChEBI" id="CHEBI:61386"/>
        <dbReference type="ChEBI" id="CHEBI:61387"/>
        <dbReference type="EC" id="2.7.8.13"/>
    </reaction>
</comment>
<keyword evidence="7" id="KW-0133">Cell shape</keyword>
<evidence type="ECO:0000256" key="8">
    <source>
        <dbReference type="NCBIfam" id="TIGR00445"/>
    </source>
</evidence>
<dbReference type="UniPathway" id="UPA00219"/>
<keyword evidence="7 9" id="KW-0479">Metal-binding</keyword>
<feature type="binding site" evidence="9">
    <location>
        <position position="267"/>
    </location>
    <ligand>
        <name>Mg(2+)</name>
        <dbReference type="ChEBI" id="CHEBI:18420"/>
    </ligand>
</feature>
<keyword evidence="7" id="KW-0573">Peptidoglycan synthesis</keyword>
<keyword evidence="4 7" id="KW-0812">Transmembrane</keyword>
<dbReference type="InterPro" id="IPR018480">
    <property type="entry name" value="PNAcMuramoyl-5peptid_Trfase_CS"/>
</dbReference>
<proteinExistence type="inferred from homology"/>
<feature type="transmembrane region" description="Helical" evidence="7">
    <location>
        <begin position="338"/>
        <end position="357"/>
    </location>
</feature>
<feature type="transmembrane region" description="Helical" evidence="7">
    <location>
        <begin position="200"/>
        <end position="219"/>
    </location>
</feature>
<dbReference type="EC" id="2.7.8.13" evidence="7 8"/>
<feature type="transmembrane region" description="Helical" evidence="7">
    <location>
        <begin position="134"/>
        <end position="153"/>
    </location>
</feature>
<feature type="transmembrane region" description="Helical" evidence="7">
    <location>
        <begin position="26"/>
        <end position="48"/>
    </location>
</feature>
<dbReference type="PANTHER" id="PTHR22926">
    <property type="entry name" value="PHOSPHO-N-ACETYLMURAMOYL-PENTAPEPTIDE-TRANSFERASE"/>
    <property type="match status" value="1"/>
</dbReference>
<keyword evidence="3 7" id="KW-0808">Transferase</keyword>
<accession>A0A0S7WTJ3</accession>
<evidence type="ECO:0000313" key="11">
    <source>
        <dbReference type="Proteomes" id="UP000052008"/>
    </source>
</evidence>
<dbReference type="GO" id="GO:0046872">
    <property type="term" value="F:metal ion binding"/>
    <property type="evidence" value="ECO:0007669"/>
    <property type="project" value="UniProtKB-KW"/>
</dbReference>
<dbReference type="HAMAP" id="MF_00038">
    <property type="entry name" value="MraY"/>
    <property type="match status" value="1"/>
</dbReference>
<evidence type="ECO:0000256" key="3">
    <source>
        <dbReference type="ARBA" id="ARBA00022679"/>
    </source>
</evidence>
<feature type="transmembrane region" description="Helical" evidence="7">
    <location>
        <begin position="239"/>
        <end position="256"/>
    </location>
</feature>
<dbReference type="GO" id="GO:0008360">
    <property type="term" value="P:regulation of cell shape"/>
    <property type="evidence" value="ECO:0007669"/>
    <property type="project" value="UniProtKB-KW"/>
</dbReference>
<feature type="transmembrane region" description="Helical" evidence="7">
    <location>
        <begin position="97"/>
        <end position="114"/>
    </location>
</feature>
<feature type="transmembrane region" description="Helical" evidence="7">
    <location>
        <begin position="173"/>
        <end position="193"/>
    </location>
</feature>
<evidence type="ECO:0000256" key="6">
    <source>
        <dbReference type="ARBA" id="ARBA00023136"/>
    </source>
</evidence>
<name>A0A0S7WTJ3_UNCT6</name>
<keyword evidence="6 7" id="KW-0472">Membrane</keyword>
<evidence type="ECO:0000256" key="1">
    <source>
        <dbReference type="ARBA" id="ARBA00004141"/>
    </source>
</evidence>
<comment type="function">
    <text evidence="7">Catalyzes the initial step of the lipid cycle reactions in the biosynthesis of the cell wall peptidoglycan: transfers peptidoglycan precursor phospho-MurNAc-pentapeptide from UDP-MurNAc-pentapeptide onto the lipid carrier undecaprenyl phosphate, yielding undecaprenyl-pyrophosphoryl-MurNAc-pentapeptide, known as lipid I.</text>
</comment>
<comment type="pathway">
    <text evidence="7">Cell wall biogenesis; peptidoglycan biosynthesis.</text>
</comment>
<dbReference type="InterPro" id="IPR003524">
    <property type="entry name" value="PNAcMuramoyl-5peptid_Trfase"/>
</dbReference>
<protein>
    <recommendedName>
        <fullName evidence="7 8">Phospho-N-acetylmuramoyl-pentapeptide-transferase</fullName>
        <ecNumber evidence="7 8">2.7.8.13</ecNumber>
    </recommendedName>
    <alternativeName>
        <fullName evidence="7">UDP-MurNAc-pentapeptide phosphotransferase</fullName>
    </alternativeName>
</protein>
<keyword evidence="7" id="KW-1003">Cell membrane</keyword>
<keyword evidence="7 9" id="KW-0460">Magnesium</keyword>
<feature type="transmembrane region" description="Helical" evidence="7">
    <location>
        <begin position="290"/>
        <end position="311"/>
    </location>
</feature>
<dbReference type="GO" id="GO:0005886">
    <property type="term" value="C:plasma membrane"/>
    <property type="evidence" value="ECO:0007669"/>
    <property type="project" value="UniProtKB-SubCell"/>
</dbReference>
<feature type="binding site" evidence="9">
    <location>
        <position position="192"/>
    </location>
    <ligand>
        <name>Mg(2+)</name>
        <dbReference type="ChEBI" id="CHEBI:18420"/>
    </ligand>
</feature>
<feature type="transmembrane region" description="Helical" evidence="7">
    <location>
        <begin position="69"/>
        <end position="91"/>
    </location>
</feature>
<evidence type="ECO:0000256" key="9">
    <source>
        <dbReference type="PIRSR" id="PIRSR600715-1"/>
    </source>
</evidence>
<dbReference type="CDD" id="cd06852">
    <property type="entry name" value="GT_MraY"/>
    <property type="match status" value="1"/>
</dbReference>
<dbReference type="Pfam" id="PF00953">
    <property type="entry name" value="Glycos_transf_4"/>
    <property type="match status" value="1"/>
</dbReference>
<comment type="similarity">
    <text evidence="2 7">Belongs to the glycosyltransferase 4 family. MraY subfamily.</text>
</comment>
<dbReference type="Proteomes" id="UP000052008">
    <property type="component" value="Unassembled WGS sequence"/>
</dbReference>
<comment type="caution">
    <text evidence="10">The sequence shown here is derived from an EMBL/GenBank/DDBJ whole genome shotgun (WGS) entry which is preliminary data.</text>
</comment>
<keyword evidence="7" id="KW-0132">Cell division</keyword>
<evidence type="ECO:0000313" key="10">
    <source>
        <dbReference type="EMBL" id="KPJ53479.1"/>
    </source>
</evidence>
<evidence type="ECO:0000256" key="4">
    <source>
        <dbReference type="ARBA" id="ARBA00022692"/>
    </source>
</evidence>
<evidence type="ECO:0000256" key="7">
    <source>
        <dbReference type="HAMAP-Rule" id="MF_00038"/>
    </source>
</evidence>
<dbReference type="NCBIfam" id="TIGR00445">
    <property type="entry name" value="mraY"/>
    <property type="match status" value="1"/>
</dbReference>
<organism evidence="10 11">
    <name type="scientific">candidate division TA06 bacterium DG_24</name>
    <dbReference type="NCBI Taxonomy" id="1703770"/>
    <lineage>
        <taxon>Bacteria</taxon>
        <taxon>Bacteria division TA06</taxon>
    </lineage>
</organism>
<dbReference type="GO" id="GO:0051992">
    <property type="term" value="F:UDP-N-acetylmuramoyl-L-alanyl-D-glutamyl-meso-2,6-diaminopimelyl-D-alanyl-D-alanine:undecaprenyl-phosphate transferase activity"/>
    <property type="evidence" value="ECO:0007669"/>
    <property type="project" value="RHEA"/>
</dbReference>
<dbReference type="PROSITE" id="PS01347">
    <property type="entry name" value="MRAY_1"/>
    <property type="match status" value="1"/>
</dbReference>
<dbReference type="PROSITE" id="PS01348">
    <property type="entry name" value="MRAY_2"/>
    <property type="match status" value="1"/>
</dbReference>
<dbReference type="STRING" id="1703770.AMJ39_04490"/>
<dbReference type="PANTHER" id="PTHR22926:SF5">
    <property type="entry name" value="PHOSPHO-N-ACETYLMURAMOYL-PENTAPEPTIDE-TRANSFERASE HOMOLOG"/>
    <property type="match status" value="1"/>
</dbReference>
<sequence length="360" mass="39786">MLYHLLIPLKVHFTVFNLFRYITFRAAYAAVTALVLSFILGPVVIRFLKNRKVNETIYEEAPERHVAKGGTPTMGGLLILAAILIPTLLWADLTNRFVHIAIFATVWLGVLGFVDDYRKLRGHRRGIPKHIKLFWQTLLGIVIGMYLMFYPFSPETATSTSLLFFKNTFLPLGYFYIVFVALVIVGTSNAVNLTDGLDGLATGILLFAAAAYATMSYVTGHVKIAEYLNILFLNGSGELAIFCAAMVGAALGFLWFNAHPAQVFMGDTGSLALGGAIGTVAVLIKQEILLLIVGGVFVIEAGSVILQVVAYRWKGKRLFKMAPLHHHFEMLGWSESKIVVRFWILAAIFALIALSTLKIR</sequence>
<dbReference type="EMBL" id="LIZS01000018">
    <property type="protein sequence ID" value="KPJ53479.1"/>
    <property type="molecule type" value="Genomic_DNA"/>
</dbReference>
<gene>
    <name evidence="7 10" type="primary">mraY</name>
    <name evidence="10" type="ORF">AMJ39_04490</name>
</gene>
<dbReference type="InterPro" id="IPR000715">
    <property type="entry name" value="Glycosyl_transferase_4"/>
</dbReference>
<dbReference type="AlphaFoldDB" id="A0A0S7WTJ3"/>